<name>A0A3M6VLS1_9STRA</name>
<gene>
    <name evidence="12" type="ORF">DD237_003246</name>
    <name evidence="11" type="ORF">DD238_001652</name>
</gene>
<dbReference type="GO" id="GO:0033617">
    <property type="term" value="P:mitochondrial respiratory chain complex IV assembly"/>
    <property type="evidence" value="ECO:0007669"/>
    <property type="project" value="InterPro"/>
</dbReference>
<comment type="similarity">
    <text evidence="2">Belongs to the COX20 family.</text>
</comment>
<evidence type="ECO:0000313" key="12">
    <source>
        <dbReference type="EMBL" id="RQM15304.1"/>
    </source>
</evidence>
<evidence type="ECO:0000256" key="5">
    <source>
        <dbReference type="ARBA" id="ARBA00022792"/>
    </source>
</evidence>
<evidence type="ECO:0000256" key="10">
    <source>
        <dbReference type="SAM" id="Phobius"/>
    </source>
</evidence>
<evidence type="ECO:0000256" key="3">
    <source>
        <dbReference type="ARBA" id="ARBA00017689"/>
    </source>
</evidence>
<proteinExistence type="inferred from homology"/>
<dbReference type="OrthoDB" id="14603at2759"/>
<dbReference type="PANTHER" id="PTHR31586:SF1">
    <property type="entry name" value="CYTOCHROME C OXIDASE ASSEMBLY PROTEIN COX20, MITOCHONDRIAL"/>
    <property type="match status" value="1"/>
</dbReference>
<organism evidence="11 13">
    <name type="scientific">Peronospora effusa</name>
    <dbReference type="NCBI Taxonomy" id="542832"/>
    <lineage>
        <taxon>Eukaryota</taxon>
        <taxon>Sar</taxon>
        <taxon>Stramenopiles</taxon>
        <taxon>Oomycota</taxon>
        <taxon>Peronosporomycetes</taxon>
        <taxon>Peronosporales</taxon>
        <taxon>Peronosporaceae</taxon>
        <taxon>Peronospora</taxon>
    </lineage>
</organism>
<accession>A0A3M6VLS1</accession>
<evidence type="ECO:0000256" key="2">
    <source>
        <dbReference type="ARBA" id="ARBA00009575"/>
    </source>
</evidence>
<evidence type="ECO:0000313" key="14">
    <source>
        <dbReference type="Proteomes" id="UP000286097"/>
    </source>
</evidence>
<keyword evidence="5" id="KW-0999">Mitochondrion inner membrane</keyword>
<evidence type="ECO:0000313" key="11">
    <source>
        <dbReference type="EMBL" id="RMX66981.1"/>
    </source>
</evidence>
<comment type="subcellular location">
    <subcellularLocation>
        <location evidence="1">Mitochondrion inner membrane</location>
    </subcellularLocation>
</comment>
<dbReference type="Pfam" id="PF12597">
    <property type="entry name" value="Cox20"/>
    <property type="match status" value="1"/>
</dbReference>
<dbReference type="GO" id="GO:0005743">
    <property type="term" value="C:mitochondrial inner membrane"/>
    <property type="evidence" value="ECO:0007669"/>
    <property type="project" value="UniProtKB-SubCell"/>
</dbReference>
<evidence type="ECO:0000256" key="8">
    <source>
        <dbReference type="ARBA" id="ARBA00023136"/>
    </source>
</evidence>
<dbReference type="Proteomes" id="UP000282087">
    <property type="component" value="Unassembled WGS sequence"/>
</dbReference>
<keyword evidence="8 10" id="KW-0472">Membrane</keyword>
<keyword evidence="4 10" id="KW-0812">Transmembrane</keyword>
<dbReference type="EMBL" id="QKXF01000162">
    <property type="protein sequence ID" value="RQM15304.1"/>
    <property type="molecule type" value="Genomic_DNA"/>
</dbReference>
<keyword evidence="7" id="KW-0496">Mitochondrion</keyword>
<dbReference type="InterPro" id="IPR022533">
    <property type="entry name" value="Cox20"/>
</dbReference>
<reference evidence="13 14" key="1">
    <citation type="submission" date="2018-06" db="EMBL/GenBank/DDBJ databases">
        <title>Comparative genomics of downy mildews reveals potential adaptations to biotrophy.</title>
        <authorList>
            <person name="Fletcher K."/>
            <person name="Klosterman S.J."/>
            <person name="Derevnina L."/>
            <person name="Martin F."/>
            <person name="Koike S."/>
            <person name="Reyes Chin-Wo S."/>
            <person name="Mou B."/>
            <person name="Michelmore R."/>
        </authorList>
    </citation>
    <scope>NUCLEOTIDE SEQUENCE [LARGE SCALE GENOMIC DNA]</scope>
    <source>
        <strain evidence="12 14">R13</strain>
        <strain evidence="11 13">R14</strain>
    </source>
</reference>
<comment type="caution">
    <text evidence="11">The sequence shown here is derived from an EMBL/GenBank/DDBJ whole genome shotgun (WGS) entry which is preliminary data.</text>
</comment>
<feature type="transmembrane region" description="Helical" evidence="10">
    <location>
        <begin position="12"/>
        <end position="33"/>
    </location>
</feature>
<dbReference type="PANTHER" id="PTHR31586">
    <property type="entry name" value="CYTOCHROME C OXIDASE PROTEIN 20"/>
    <property type="match status" value="1"/>
</dbReference>
<keyword evidence="6 10" id="KW-1133">Transmembrane helix</keyword>
<keyword evidence="13" id="KW-1185">Reference proteome</keyword>
<dbReference type="VEuPathDB" id="FungiDB:DD237_003246"/>
<feature type="region of interest" description="Disordered" evidence="9">
    <location>
        <begin position="99"/>
        <end position="118"/>
    </location>
</feature>
<evidence type="ECO:0000256" key="1">
    <source>
        <dbReference type="ARBA" id="ARBA00004273"/>
    </source>
</evidence>
<evidence type="ECO:0000313" key="13">
    <source>
        <dbReference type="Proteomes" id="UP000282087"/>
    </source>
</evidence>
<evidence type="ECO:0000256" key="6">
    <source>
        <dbReference type="ARBA" id="ARBA00022989"/>
    </source>
</evidence>
<evidence type="ECO:0000256" key="7">
    <source>
        <dbReference type="ARBA" id="ARBA00023128"/>
    </source>
</evidence>
<evidence type="ECO:0000256" key="4">
    <source>
        <dbReference type="ARBA" id="ARBA00022692"/>
    </source>
</evidence>
<dbReference type="AlphaFoldDB" id="A0A3M6VLS1"/>
<evidence type="ECO:0000256" key="9">
    <source>
        <dbReference type="SAM" id="MobiDB-lite"/>
    </source>
</evidence>
<feature type="transmembrane region" description="Helical" evidence="10">
    <location>
        <begin position="45"/>
        <end position="65"/>
    </location>
</feature>
<sequence length="118" mass="13436">MTSSDVVLKNPPCFRSGLMWGISVGAIIGAHRYRTTKLIRKSCDGAILAFGLVGIGSWLFCSTAYRTRARQTREFMEIMNNPERKIEAEQFLRSRVHTRSSDDEVARVESHTLEKEEE</sequence>
<protein>
    <recommendedName>
        <fullName evidence="3">Cytochrome c oxidase assembly protein COX20, mitochondrial</fullName>
    </recommendedName>
</protein>
<dbReference type="Proteomes" id="UP000286097">
    <property type="component" value="Unassembled WGS sequence"/>
</dbReference>
<dbReference type="EMBL" id="QLLG01000181">
    <property type="protein sequence ID" value="RMX66981.1"/>
    <property type="molecule type" value="Genomic_DNA"/>
</dbReference>